<dbReference type="InterPro" id="IPR046347">
    <property type="entry name" value="bZIP_sf"/>
</dbReference>
<comment type="subcellular location">
    <subcellularLocation>
        <location evidence="1">Nucleus</location>
    </subcellularLocation>
</comment>
<evidence type="ECO:0000313" key="11">
    <source>
        <dbReference type="Proteomes" id="UP000030711"/>
    </source>
</evidence>
<dbReference type="EMBL" id="MU848395">
    <property type="protein sequence ID" value="KAK2632663.1"/>
    <property type="molecule type" value="Genomic_DNA"/>
</dbReference>
<proteinExistence type="predicted"/>
<dbReference type="FunFam" id="1.20.5.170:FF:000020">
    <property type="entry name" value="BZIP transcription factor"/>
    <property type="match status" value="1"/>
</dbReference>
<evidence type="ECO:0000256" key="6">
    <source>
        <dbReference type="SAM" id="Coils"/>
    </source>
</evidence>
<evidence type="ECO:0000256" key="3">
    <source>
        <dbReference type="ARBA" id="ARBA00023125"/>
    </source>
</evidence>
<evidence type="ECO:0000256" key="7">
    <source>
        <dbReference type="SAM" id="MobiDB-lite"/>
    </source>
</evidence>
<feature type="coiled-coil region" evidence="6">
    <location>
        <begin position="70"/>
        <end position="111"/>
    </location>
</feature>
<dbReference type="OrthoDB" id="551672at2759"/>
<evidence type="ECO:0000313" key="9">
    <source>
        <dbReference type="EMBL" id="KAK2632663.1"/>
    </source>
</evidence>
<dbReference type="KEGG" id="egr:104429358"/>
<dbReference type="STRING" id="71139.A0A058ZUJ6"/>
<dbReference type="InterPro" id="IPR045314">
    <property type="entry name" value="bZIP_plant_GBF1"/>
</dbReference>
<dbReference type="Gene3D" id="1.20.5.170">
    <property type="match status" value="1"/>
</dbReference>
<reference evidence="9" key="3">
    <citation type="submission" date="2023-04" db="EMBL/GenBank/DDBJ databases">
        <title>WGS assembly of Eucalyptus grandis.</title>
        <authorList>
            <person name="Myburg A."/>
            <person name="Grattapaglia D."/>
            <person name="Tuskan G."/>
            <person name="Hellsten U."/>
            <person name="Hayes R."/>
            <person name="Grimwood J."/>
            <person name="Jenkins J."/>
            <person name="Lindquist E."/>
            <person name="Tice H."/>
            <person name="Bauer D."/>
            <person name="Goodstein D."/>
            <person name="Dubchak I."/>
            <person name="Poliakov A."/>
            <person name="Mizrachi E."/>
            <person name="Kullan A."/>
            <person name="Hussey S."/>
            <person name="Pinard D."/>
            <person name="Van D."/>
            <person name="Singh P."/>
            <person name="Van J."/>
            <person name="Silva-Junior O."/>
            <person name="Togawa R."/>
            <person name="Pappas M."/>
            <person name="Faria D."/>
            <person name="Sansaloni C."/>
            <person name="Petroli C."/>
            <person name="Yang X."/>
            <person name="Ranjan P."/>
            <person name="Tschaplinski T."/>
            <person name="Ye C."/>
            <person name="Li T."/>
            <person name="Sterck L."/>
            <person name="Vanneste K."/>
            <person name="Murat F."/>
            <person name="Soler M."/>
            <person name="Clemente H."/>
            <person name="Saidi N."/>
            <person name="Cassan-Wang H."/>
            <person name="Dunand C."/>
            <person name="Hefer C."/>
            <person name="Bornberg-Bauer E."/>
            <person name="Kersting A."/>
            <person name="Vining K."/>
            <person name="Amarasinghe V."/>
            <person name="Ranik M."/>
            <person name="Naithani S."/>
            <person name="Elser J."/>
            <person name="Boyd A."/>
            <person name="Liston A."/>
            <person name="Spatafora J."/>
            <person name="Dharmwardhana P."/>
            <person name="Raja R."/>
            <person name="Sullivan C."/>
            <person name="Romanel E."/>
            <person name="Alves-Ferreira M."/>
            <person name="Kulheim C."/>
            <person name="Foley W."/>
            <person name="Carocha V."/>
            <person name="Paiva J."/>
            <person name="Kudrna D."/>
            <person name="Brommonschenkel S."/>
            <person name="Pasquali G."/>
            <person name="Byrne M."/>
            <person name="Rigault P."/>
            <person name="Tibbits J."/>
            <person name="Spokevicius A."/>
            <person name="Jones R."/>
            <person name="Steane D."/>
            <person name="Vaillancourt R."/>
            <person name="Potts B."/>
            <person name="Joubert F."/>
            <person name="Barry K."/>
            <person name="Pappas G."/>
            <person name="Strauss S."/>
            <person name="Jaiswal P."/>
            <person name="Grima-Pettenati J."/>
            <person name="Salse J."/>
            <person name="Van D."/>
            <person name="Rokhsar D."/>
            <person name="Schmutz J."/>
        </authorList>
    </citation>
    <scope>NUCLEOTIDE SEQUENCE</scope>
    <source>
        <tissue evidence="9">Leaf extractions</tissue>
    </source>
</reference>
<keyword evidence="11" id="KW-1185">Reference proteome</keyword>
<feature type="compositionally biased region" description="Polar residues" evidence="7">
    <location>
        <begin position="1"/>
        <end position="12"/>
    </location>
</feature>
<dbReference type="eggNOG" id="ENOG502S1GC">
    <property type="taxonomic scope" value="Eukaryota"/>
</dbReference>
<dbReference type="GO" id="GO:0046982">
    <property type="term" value="F:protein heterodimerization activity"/>
    <property type="evidence" value="ECO:0007669"/>
    <property type="project" value="UniProtKB-ARBA"/>
</dbReference>
<keyword evidence="6" id="KW-0175">Coiled coil</keyword>
<organism evidence="10">
    <name type="scientific">Eucalyptus grandis</name>
    <name type="common">Flooded gum</name>
    <dbReference type="NCBI Taxonomy" id="71139"/>
    <lineage>
        <taxon>Eukaryota</taxon>
        <taxon>Viridiplantae</taxon>
        <taxon>Streptophyta</taxon>
        <taxon>Embryophyta</taxon>
        <taxon>Tracheophyta</taxon>
        <taxon>Spermatophyta</taxon>
        <taxon>Magnoliopsida</taxon>
        <taxon>eudicotyledons</taxon>
        <taxon>Gunneridae</taxon>
        <taxon>Pentapetalae</taxon>
        <taxon>rosids</taxon>
        <taxon>malvids</taxon>
        <taxon>Myrtales</taxon>
        <taxon>Myrtaceae</taxon>
        <taxon>Myrtoideae</taxon>
        <taxon>Eucalypteae</taxon>
        <taxon>Eucalyptus</taxon>
    </lineage>
</organism>
<dbReference type="FunCoup" id="A0A058ZUJ6">
    <property type="interactions" value="199"/>
</dbReference>
<feature type="region of interest" description="Disordered" evidence="7">
    <location>
        <begin position="1"/>
        <end position="45"/>
    </location>
</feature>
<reference evidence="10" key="1">
    <citation type="submission" date="2013-07" db="EMBL/GenBank/DDBJ databases">
        <title>The genome of Eucalyptus grandis.</title>
        <authorList>
            <person name="Schmutz J."/>
            <person name="Hayes R."/>
            <person name="Myburg A."/>
            <person name="Tuskan G."/>
            <person name="Grattapaglia D."/>
            <person name="Rokhsar D.S."/>
        </authorList>
    </citation>
    <scope>NUCLEOTIDE SEQUENCE</scope>
    <source>
        <tissue evidence="10">Leaf extractions</tissue>
    </source>
</reference>
<dbReference type="GO" id="GO:0045893">
    <property type="term" value="P:positive regulation of DNA-templated transcription"/>
    <property type="evidence" value="ECO:0000318"/>
    <property type="project" value="GO_Central"/>
</dbReference>
<sequence>MGSVRRQASSGSDGDPRLGGVADDERKRKRMESNRESARRSRMRRQKQLGDLVGEVGQLQQANAQLVAGINAAAQKYAEVESANNVLRAQAMELTDRLRSLNSVLEIAEAVSGLVIDIPEIPDPLMKPWQIPCPIQPIMVSADLFEC</sequence>
<keyword evidence="3" id="KW-0238">DNA-binding</keyword>
<dbReference type="InterPro" id="IPR004827">
    <property type="entry name" value="bZIP"/>
</dbReference>
<evidence type="ECO:0000259" key="8">
    <source>
        <dbReference type="PROSITE" id="PS50217"/>
    </source>
</evidence>
<keyword evidence="5" id="KW-0539">Nucleus</keyword>
<name>A0A058ZUJ6_EUCGR</name>
<protein>
    <recommendedName>
        <fullName evidence="8">BZIP domain-containing protein</fullName>
    </recommendedName>
</protein>
<dbReference type="PANTHER" id="PTHR45764">
    <property type="entry name" value="BZIP TRANSCRIPTION FACTOR 44"/>
    <property type="match status" value="1"/>
</dbReference>
<dbReference type="Pfam" id="PF00170">
    <property type="entry name" value="bZIP_1"/>
    <property type="match status" value="1"/>
</dbReference>
<evidence type="ECO:0000256" key="1">
    <source>
        <dbReference type="ARBA" id="ARBA00004123"/>
    </source>
</evidence>
<evidence type="ECO:0000313" key="10">
    <source>
        <dbReference type="EMBL" id="KCW45134.1"/>
    </source>
</evidence>
<accession>A0A058ZUJ6</accession>
<evidence type="ECO:0000256" key="4">
    <source>
        <dbReference type="ARBA" id="ARBA00023163"/>
    </source>
</evidence>
<keyword evidence="4" id="KW-0804">Transcription</keyword>
<dbReference type="SUPFAM" id="SSF57959">
    <property type="entry name" value="Leucine zipper domain"/>
    <property type="match status" value="1"/>
</dbReference>
<dbReference type="GO" id="GO:0003700">
    <property type="term" value="F:DNA-binding transcription factor activity"/>
    <property type="evidence" value="ECO:0000318"/>
    <property type="project" value="GO_Central"/>
</dbReference>
<gene>
    <name evidence="10" type="ORF">EUGRSUZ_L01254</name>
</gene>
<feature type="compositionally biased region" description="Basic and acidic residues" evidence="7">
    <location>
        <begin position="23"/>
        <end position="39"/>
    </location>
</feature>
<dbReference type="GO" id="GO:0000976">
    <property type="term" value="F:transcription cis-regulatory region binding"/>
    <property type="evidence" value="ECO:0000318"/>
    <property type="project" value="GO_Central"/>
</dbReference>
<dbReference type="Gramene" id="KCW45134">
    <property type="protein sequence ID" value="KCW45134"/>
    <property type="gene ID" value="EUGRSUZ_L01254"/>
</dbReference>
<dbReference type="Proteomes" id="UP000030711">
    <property type="component" value="Unassembled WGS sequence"/>
</dbReference>
<dbReference type="PANTHER" id="PTHR45764:SF34">
    <property type="entry name" value="BZIP TRANSCRIPTION FACTOR 53"/>
    <property type="match status" value="1"/>
</dbReference>
<dbReference type="CDD" id="cd14702">
    <property type="entry name" value="bZIP_plant_GBF1"/>
    <property type="match status" value="1"/>
</dbReference>
<dbReference type="InParanoid" id="A0A058ZUJ6"/>
<dbReference type="EMBL" id="KK198910">
    <property type="protein sequence ID" value="KCW45134.1"/>
    <property type="molecule type" value="Genomic_DNA"/>
</dbReference>
<evidence type="ECO:0000256" key="5">
    <source>
        <dbReference type="ARBA" id="ARBA00023242"/>
    </source>
</evidence>
<reference evidence="9" key="2">
    <citation type="journal article" date="2014" name="Nature">
        <title>The genome of Eucalyptus grandis.</title>
        <authorList>
            <person name="Myburg A.A."/>
            <person name="Grattapaglia D."/>
            <person name="Tuskan G.A."/>
            <person name="Hellsten U."/>
            <person name="Hayes R.D."/>
            <person name="Grimwood J."/>
            <person name="Jenkins J."/>
            <person name="Lindquist E."/>
            <person name="Tice H."/>
            <person name="Bauer D."/>
            <person name="Goodstein D.M."/>
            <person name="Dubchak I."/>
            <person name="Poliakov A."/>
            <person name="Mizrachi E."/>
            <person name="Kullan A.R."/>
            <person name="Hussey S.G."/>
            <person name="Pinard D."/>
            <person name="van der Merwe K."/>
            <person name="Singh P."/>
            <person name="van Jaarsveld I."/>
            <person name="Silva-Junior O.B."/>
            <person name="Togawa R.C."/>
            <person name="Pappas M.R."/>
            <person name="Faria D.A."/>
            <person name="Sansaloni C.P."/>
            <person name="Petroli C.D."/>
            <person name="Yang X."/>
            <person name="Ranjan P."/>
            <person name="Tschaplinski T.J."/>
            <person name="Ye C.Y."/>
            <person name="Li T."/>
            <person name="Sterck L."/>
            <person name="Vanneste K."/>
            <person name="Murat F."/>
            <person name="Soler M."/>
            <person name="Clemente H.S."/>
            <person name="Saidi N."/>
            <person name="Cassan-Wang H."/>
            <person name="Dunand C."/>
            <person name="Hefer C.A."/>
            <person name="Bornberg-Bauer E."/>
            <person name="Kersting A.R."/>
            <person name="Vining K."/>
            <person name="Amarasinghe V."/>
            <person name="Ranik M."/>
            <person name="Naithani S."/>
            <person name="Elser J."/>
            <person name="Boyd A.E."/>
            <person name="Liston A."/>
            <person name="Spatafora J.W."/>
            <person name="Dharmwardhana P."/>
            <person name="Raja R."/>
            <person name="Sullivan C."/>
            <person name="Romanel E."/>
            <person name="Alves-Ferreira M."/>
            <person name="Kulheim C."/>
            <person name="Foley W."/>
            <person name="Carocha V."/>
            <person name="Paiva J."/>
            <person name="Kudrna D."/>
            <person name="Brommonschenkel S.H."/>
            <person name="Pasquali G."/>
            <person name="Byrne M."/>
            <person name="Rigault P."/>
            <person name="Tibbits J."/>
            <person name="Spokevicius A."/>
            <person name="Jones R.C."/>
            <person name="Steane D.A."/>
            <person name="Vaillancourt R.E."/>
            <person name="Potts B.M."/>
            <person name="Joubert F."/>
            <person name="Barry K."/>
            <person name="Pappas G.J."/>
            <person name="Strauss S.H."/>
            <person name="Jaiswal P."/>
            <person name="Grima-Pettenati J."/>
            <person name="Salse J."/>
            <person name="Van de Peer Y."/>
            <person name="Rokhsar D.S."/>
            <person name="Schmutz J."/>
        </authorList>
    </citation>
    <scope>NUCLEOTIDE SEQUENCE</scope>
    <source>
        <tissue evidence="9">Leaf extractions</tissue>
    </source>
</reference>
<dbReference type="AlphaFoldDB" id="A0A058ZUJ6"/>
<dbReference type="SMART" id="SM00338">
    <property type="entry name" value="BRLZ"/>
    <property type="match status" value="1"/>
</dbReference>
<dbReference type="OMA" id="ESMQNPW"/>
<dbReference type="GO" id="GO:0005634">
    <property type="term" value="C:nucleus"/>
    <property type="evidence" value="ECO:0000318"/>
    <property type="project" value="GO_Central"/>
</dbReference>
<reference evidence="9" key="4">
    <citation type="submission" date="2023-07" db="EMBL/GenBank/DDBJ databases">
        <authorList>
            <person name="Myburg A.A."/>
            <person name="Grattapaglia D."/>
            <person name="Tuskan G.A."/>
            <person name="Hellsten U."/>
            <person name="Hayes R.D."/>
            <person name="Grimwood J."/>
            <person name="Jenkins J."/>
            <person name="Lindquist E."/>
            <person name="Tice H."/>
            <person name="Bauer D."/>
            <person name="Goodstein D.M."/>
            <person name="Dubchak I."/>
            <person name="Poliakov A."/>
            <person name="Mizrachi E."/>
            <person name="Kullan A.R."/>
            <person name="Hussey S.G."/>
            <person name="Pinard D."/>
            <person name="Van D.M."/>
            <person name="Singh P."/>
            <person name="Van J.I."/>
            <person name="Silva-Junior O.B."/>
            <person name="Togawa R.C."/>
            <person name="Pappas M.R."/>
            <person name="Faria D.A."/>
            <person name="Sansaloni C.P."/>
            <person name="Petroli C.D."/>
            <person name="Yang X."/>
            <person name="Ranjan P."/>
            <person name="Tschaplinski T.J."/>
            <person name="Ye C.Y."/>
            <person name="Li T."/>
            <person name="Sterck L."/>
            <person name="Vanneste K."/>
            <person name="Murat F."/>
            <person name="Soler M."/>
            <person name="Clemente H.S."/>
            <person name="Saidi N."/>
            <person name="Cassan-Wang H."/>
            <person name="Dunand C."/>
            <person name="Hefer C.A."/>
            <person name="Bornberg-Bauer E."/>
            <person name="Kersting A.R."/>
            <person name="Vining K."/>
            <person name="Amarasinghe V."/>
            <person name="Ranik M."/>
            <person name="Naithani S."/>
            <person name="Elser J."/>
            <person name="Boyd A.E."/>
            <person name="Liston A."/>
            <person name="Spatafora J.W."/>
            <person name="Dharmwardhana P."/>
            <person name="Raja R."/>
            <person name="Sullivan C."/>
            <person name="Romanel E."/>
            <person name="Alves-Ferreira M."/>
            <person name="Kulheim C."/>
            <person name="Foley W."/>
            <person name="Carocha V."/>
            <person name="Paiva J."/>
            <person name="Kudrna D."/>
            <person name="Brommonschenkel S.H."/>
            <person name="Pasquali G."/>
            <person name="Byrne M."/>
            <person name="Rigault P."/>
            <person name="Tibbits J."/>
            <person name="Spokevicius A."/>
            <person name="Jones R.C."/>
            <person name="Steane D.A."/>
            <person name="Vaillancourt R.E."/>
            <person name="Potts B.M."/>
            <person name="Joubert F."/>
            <person name="Barry K."/>
            <person name="Pappas G.J."/>
            <person name="Strauss S.H."/>
            <person name="Jaiswal P."/>
            <person name="Grima-Pettenati J."/>
            <person name="Salse J."/>
            <person name="Van D.P."/>
            <person name="Rokhsar D.S."/>
            <person name="Schmutz J."/>
        </authorList>
    </citation>
    <scope>NUCLEOTIDE SEQUENCE</scope>
    <source>
        <tissue evidence="9">Leaf extractions</tissue>
    </source>
</reference>
<evidence type="ECO:0000256" key="2">
    <source>
        <dbReference type="ARBA" id="ARBA00023015"/>
    </source>
</evidence>
<dbReference type="PROSITE" id="PS00036">
    <property type="entry name" value="BZIP_BASIC"/>
    <property type="match status" value="1"/>
</dbReference>
<keyword evidence="2" id="KW-0805">Transcription regulation</keyword>
<dbReference type="PROSITE" id="PS50217">
    <property type="entry name" value="BZIP"/>
    <property type="match status" value="1"/>
</dbReference>
<feature type="domain" description="BZIP" evidence="8">
    <location>
        <begin position="24"/>
        <end position="87"/>
    </location>
</feature>